<feature type="domain" description="AprE-like long alpha-helical hairpin" evidence="11">
    <location>
        <begin position="106"/>
        <end position="294"/>
    </location>
</feature>
<evidence type="ECO:0000313" key="14">
    <source>
        <dbReference type="Proteomes" id="UP000315364"/>
    </source>
</evidence>
<keyword evidence="10" id="KW-0175">Coiled coil</keyword>
<dbReference type="InterPro" id="IPR010129">
    <property type="entry name" value="T1SS_HlyD"/>
</dbReference>
<feature type="transmembrane region" description="Helical" evidence="9">
    <location>
        <begin position="31"/>
        <end position="51"/>
    </location>
</feature>
<dbReference type="PROSITE" id="PS00543">
    <property type="entry name" value="HLYD_FAMILY"/>
    <property type="match status" value="1"/>
</dbReference>
<dbReference type="GO" id="GO:0009306">
    <property type="term" value="P:protein secretion"/>
    <property type="evidence" value="ECO:0007669"/>
    <property type="project" value="InterPro"/>
</dbReference>
<organism evidence="13 14">
    <name type="scientific">Devosia ginsengisoli</name>
    <dbReference type="NCBI Taxonomy" id="400770"/>
    <lineage>
        <taxon>Bacteria</taxon>
        <taxon>Pseudomonadati</taxon>
        <taxon>Pseudomonadota</taxon>
        <taxon>Alphaproteobacteria</taxon>
        <taxon>Hyphomicrobiales</taxon>
        <taxon>Devosiaceae</taxon>
        <taxon>Devosia</taxon>
    </lineage>
</organism>
<dbReference type="InterPro" id="IPR058982">
    <property type="entry name" value="Beta-barrel_AprE"/>
</dbReference>
<dbReference type="RefSeq" id="WP_146289487.1">
    <property type="nucleotide sequence ID" value="NZ_CP042304.1"/>
</dbReference>
<dbReference type="GO" id="GO:0005886">
    <property type="term" value="C:plasma membrane"/>
    <property type="evidence" value="ECO:0007669"/>
    <property type="project" value="UniProtKB-SubCell"/>
</dbReference>
<evidence type="ECO:0000256" key="9">
    <source>
        <dbReference type="RuleBase" id="RU365093"/>
    </source>
</evidence>
<sequence length="449" mass="49042">MNAIAPGTLLRPAPPEAPAIPTIGKLSRGPVLFGTAVVVLFFGVFGTWAALAPLSSGAIAHGVVSPDSERRVIQHLEGGIIRQVHVREGQQVQAGDPLVTLESTRAEATFSSRRQQWLRLIAMRARVQAQQADLEAIEFPPEVLESTSPDVVAFVTNQQQTFEIRRTALEQQRSIFERQIEQLGSEVAAIEAENVGLNTQITLIDQEEADKNSLLERQLISRSEVLALQREQARLRSAIASNTARIAQAGQSIEEIRLALLQAGENYRNEVADEATQVNNEIAQIDEDMVATGDVLRRTEILSPVDGFVLNLRSQTTGGVIRGGDPIMDIVPLGDDLIVVARLNPQDIDAVTVGLRAHLTLVPFANRNTLPLNGEVIQIAADATVEERSGTSYYEMRVRVPSEELVLHEGMYLSPGMPADVTVVTGERTLLQYLVQPFIRSLGSAFVYD</sequence>
<evidence type="ECO:0000259" key="11">
    <source>
        <dbReference type="Pfam" id="PF25994"/>
    </source>
</evidence>
<keyword evidence="14" id="KW-1185">Reference proteome</keyword>
<comment type="subcellular location">
    <subcellularLocation>
        <location evidence="1 9">Cell inner membrane</location>
        <topology evidence="1 9">Single-pass membrane protein</topology>
    </subcellularLocation>
</comment>
<dbReference type="InterPro" id="IPR050739">
    <property type="entry name" value="MFP"/>
</dbReference>
<keyword evidence="6 9" id="KW-0812">Transmembrane</keyword>
<evidence type="ECO:0000256" key="8">
    <source>
        <dbReference type="ARBA" id="ARBA00023136"/>
    </source>
</evidence>
<dbReference type="PANTHER" id="PTHR30386:SF17">
    <property type="entry name" value="ALKALINE PROTEASE SECRETION PROTEIN APRE"/>
    <property type="match status" value="1"/>
</dbReference>
<evidence type="ECO:0000256" key="7">
    <source>
        <dbReference type="ARBA" id="ARBA00022989"/>
    </source>
</evidence>
<dbReference type="Pfam" id="PF26002">
    <property type="entry name" value="Beta-barrel_AprE"/>
    <property type="match status" value="1"/>
</dbReference>
<dbReference type="SUPFAM" id="SSF51230">
    <property type="entry name" value="Single hybrid motif"/>
    <property type="match status" value="1"/>
</dbReference>
<evidence type="ECO:0000256" key="1">
    <source>
        <dbReference type="ARBA" id="ARBA00004377"/>
    </source>
</evidence>
<feature type="domain" description="AprE-like beta-barrel" evidence="12">
    <location>
        <begin position="337"/>
        <end position="426"/>
    </location>
</feature>
<evidence type="ECO:0000259" key="12">
    <source>
        <dbReference type="Pfam" id="PF26002"/>
    </source>
</evidence>
<evidence type="ECO:0000256" key="2">
    <source>
        <dbReference type="ARBA" id="ARBA00009477"/>
    </source>
</evidence>
<evidence type="ECO:0000313" key="13">
    <source>
        <dbReference type="EMBL" id="QDZ10701.1"/>
    </source>
</evidence>
<proteinExistence type="inferred from homology"/>
<evidence type="ECO:0000256" key="4">
    <source>
        <dbReference type="ARBA" id="ARBA00022475"/>
    </source>
</evidence>
<dbReference type="AlphaFoldDB" id="A0A5B8LS48"/>
<dbReference type="KEGG" id="dea:FPZ08_08015"/>
<evidence type="ECO:0000256" key="5">
    <source>
        <dbReference type="ARBA" id="ARBA00022519"/>
    </source>
</evidence>
<dbReference type="NCBIfam" id="TIGR01843">
    <property type="entry name" value="type_I_hlyD"/>
    <property type="match status" value="1"/>
</dbReference>
<evidence type="ECO:0000256" key="3">
    <source>
        <dbReference type="ARBA" id="ARBA00022448"/>
    </source>
</evidence>
<keyword evidence="8 9" id="KW-0472">Membrane</keyword>
<evidence type="ECO:0000256" key="10">
    <source>
        <dbReference type="SAM" id="Coils"/>
    </source>
</evidence>
<dbReference type="Gene3D" id="2.40.50.100">
    <property type="match status" value="1"/>
</dbReference>
<keyword evidence="4 9" id="KW-1003">Cell membrane</keyword>
<gene>
    <name evidence="13" type="ORF">FPZ08_08015</name>
</gene>
<dbReference type="OrthoDB" id="9810980at2"/>
<dbReference type="Pfam" id="PF25994">
    <property type="entry name" value="HH_AprE"/>
    <property type="match status" value="1"/>
</dbReference>
<name>A0A5B8LS48_9HYPH</name>
<dbReference type="Gene3D" id="2.40.30.170">
    <property type="match status" value="1"/>
</dbReference>
<comment type="similarity">
    <text evidence="2 9">Belongs to the membrane fusion protein (MFP) (TC 8.A.1) family.</text>
</comment>
<dbReference type="InterPro" id="IPR058781">
    <property type="entry name" value="HH_AprE-like"/>
</dbReference>
<dbReference type="EMBL" id="CP042304">
    <property type="protein sequence ID" value="QDZ10701.1"/>
    <property type="molecule type" value="Genomic_DNA"/>
</dbReference>
<dbReference type="InterPro" id="IPR011053">
    <property type="entry name" value="Single_hybrid_motif"/>
</dbReference>
<dbReference type="Proteomes" id="UP000315364">
    <property type="component" value="Chromosome"/>
</dbReference>
<dbReference type="InterPro" id="IPR006144">
    <property type="entry name" value="Secretion_HlyD_CS"/>
</dbReference>
<feature type="coiled-coil region" evidence="10">
    <location>
        <begin position="166"/>
        <end position="200"/>
    </location>
</feature>
<reference evidence="13 14" key="1">
    <citation type="submission" date="2019-07" db="EMBL/GenBank/DDBJ databases">
        <title>Full genome sequence of Devosia sp. Gsoil 520.</title>
        <authorList>
            <person name="Im W.-T."/>
        </authorList>
    </citation>
    <scope>NUCLEOTIDE SEQUENCE [LARGE SCALE GENOMIC DNA]</scope>
    <source>
        <strain evidence="13 14">Gsoil 520</strain>
    </source>
</reference>
<protein>
    <recommendedName>
        <fullName evidence="9">Membrane fusion protein (MFP) family protein</fullName>
    </recommendedName>
</protein>
<dbReference type="PRINTS" id="PR01490">
    <property type="entry name" value="RTXTOXIND"/>
</dbReference>
<dbReference type="PANTHER" id="PTHR30386">
    <property type="entry name" value="MEMBRANE FUSION SUBUNIT OF EMRAB-TOLC MULTIDRUG EFFLUX PUMP"/>
    <property type="match status" value="1"/>
</dbReference>
<evidence type="ECO:0000256" key="6">
    <source>
        <dbReference type="ARBA" id="ARBA00022692"/>
    </source>
</evidence>
<accession>A0A5B8LS48</accession>
<keyword evidence="5 9" id="KW-0997">Cell inner membrane</keyword>
<keyword evidence="7 9" id="KW-1133">Transmembrane helix</keyword>
<keyword evidence="3 9" id="KW-0813">Transport</keyword>